<dbReference type="GeneID" id="110307580"/>
<evidence type="ECO:0000313" key="1">
    <source>
        <dbReference type="Proteomes" id="UP000515126"/>
    </source>
</evidence>
<dbReference type="Proteomes" id="UP000515126">
    <property type="component" value="Chromosome 13"/>
</dbReference>
<proteinExistence type="predicted"/>
<organism evidence="1 2">
    <name type="scientific">Mus caroli</name>
    <name type="common">Ryukyu mouse</name>
    <name type="synonym">Ricefield mouse</name>
    <dbReference type="NCBI Taxonomy" id="10089"/>
    <lineage>
        <taxon>Eukaryota</taxon>
        <taxon>Metazoa</taxon>
        <taxon>Chordata</taxon>
        <taxon>Craniata</taxon>
        <taxon>Vertebrata</taxon>
        <taxon>Euteleostomi</taxon>
        <taxon>Mammalia</taxon>
        <taxon>Eutheria</taxon>
        <taxon>Euarchontoglires</taxon>
        <taxon>Glires</taxon>
        <taxon>Rodentia</taxon>
        <taxon>Myomorpha</taxon>
        <taxon>Muroidea</taxon>
        <taxon>Muridae</taxon>
        <taxon>Murinae</taxon>
        <taxon>Mus</taxon>
        <taxon>Mus</taxon>
    </lineage>
</organism>
<sequence>MHCHWVSQPQLRQSISFTSPMWDASPTSSLLLPLLGIYSSQTETFSPLRVSMQKLTQRDADTHSQWTELGDSYGRVGGRIAGTEGDKNSIGRPIESANLDPWGLQRLPSTKEHRWTGPRPLCSYIADV</sequence>
<dbReference type="KEGG" id="mcal:110307580"/>
<dbReference type="AlphaFoldDB" id="A0A6P5QXU4"/>
<dbReference type="RefSeq" id="XP_021035460.1">
    <property type="nucleotide sequence ID" value="XM_021179801.1"/>
</dbReference>
<reference evidence="2" key="1">
    <citation type="submission" date="2025-08" db="UniProtKB">
        <authorList>
            <consortium name="RefSeq"/>
        </authorList>
    </citation>
    <scope>IDENTIFICATION</scope>
</reference>
<name>A0A6P5QXU4_MUSCR</name>
<accession>A0A6P5QXU4</accession>
<evidence type="ECO:0000313" key="2">
    <source>
        <dbReference type="RefSeq" id="XP_021035460.1"/>
    </source>
</evidence>
<protein>
    <submittedName>
        <fullName evidence="2">Uncharacterized protein LOC110307580</fullName>
    </submittedName>
</protein>
<gene>
    <name evidence="2" type="primary">LOC110307580</name>
</gene>
<keyword evidence="1" id="KW-1185">Reference proteome</keyword>